<dbReference type="GO" id="GO:0016787">
    <property type="term" value="F:hydrolase activity"/>
    <property type="evidence" value="ECO:0007669"/>
    <property type="project" value="UniProtKB-KW"/>
</dbReference>
<organism evidence="17 18">
    <name type="scientific">Plakobranchus ocellatus</name>
    <dbReference type="NCBI Taxonomy" id="259542"/>
    <lineage>
        <taxon>Eukaryota</taxon>
        <taxon>Metazoa</taxon>
        <taxon>Spiralia</taxon>
        <taxon>Lophotrochozoa</taxon>
        <taxon>Mollusca</taxon>
        <taxon>Gastropoda</taxon>
        <taxon>Heterobranchia</taxon>
        <taxon>Euthyneura</taxon>
        <taxon>Panpulmonata</taxon>
        <taxon>Sacoglossa</taxon>
        <taxon>Placobranchoidea</taxon>
        <taxon>Plakobranchidae</taxon>
        <taxon>Plakobranchus</taxon>
    </lineage>
</organism>
<evidence type="ECO:0000256" key="6">
    <source>
        <dbReference type="ARBA" id="ARBA00022490"/>
    </source>
</evidence>
<evidence type="ECO:0000256" key="9">
    <source>
        <dbReference type="ARBA" id="ARBA00022801"/>
    </source>
</evidence>
<dbReference type="InterPro" id="IPR016068">
    <property type="entry name" value="Translin_N"/>
</dbReference>
<evidence type="ECO:0000256" key="15">
    <source>
        <dbReference type="ARBA" id="ARBA00030513"/>
    </source>
</evidence>
<dbReference type="GO" id="GO:0043565">
    <property type="term" value="F:sequence-specific DNA binding"/>
    <property type="evidence" value="ECO:0007669"/>
    <property type="project" value="InterPro"/>
</dbReference>
<comment type="subunit">
    <text evidence="4">Ring-shaped heterooctamer of six TSN and two TSNAX subunits, DNA/RNA binding occurs inside the ring.</text>
</comment>
<dbReference type="GO" id="GO:0016070">
    <property type="term" value="P:RNA metabolic process"/>
    <property type="evidence" value="ECO:0007669"/>
    <property type="project" value="InterPro"/>
</dbReference>
<comment type="function">
    <text evidence="13">DNA-binding protein that specifically recognizes consensus sequences at the breakpoint junctions in chromosomal translocations, mostly involving immunoglobulin (Ig)/T-cell receptor gene segments. Seems to recognize single-stranded DNA ends generated by staggered breaks occurring at recombination hot spots.</text>
</comment>
<dbReference type="SUPFAM" id="SSF74784">
    <property type="entry name" value="Translin"/>
    <property type="match status" value="1"/>
</dbReference>
<gene>
    <name evidence="17" type="ORF">PoB_001984900</name>
</gene>
<keyword evidence="11" id="KW-0238">DNA-binding</keyword>
<feature type="binding site" evidence="16">
    <location>
        <position position="151"/>
    </location>
    <ligand>
        <name>Mg(2+)</name>
        <dbReference type="ChEBI" id="CHEBI:18420"/>
    </ligand>
</feature>
<dbReference type="Proteomes" id="UP000735302">
    <property type="component" value="Unassembled WGS sequence"/>
</dbReference>
<dbReference type="FunFam" id="1.20.58.200:FF:000002">
    <property type="entry name" value="Putative translin"/>
    <property type="match status" value="1"/>
</dbReference>
<dbReference type="GO" id="GO:0046872">
    <property type="term" value="F:metal ion binding"/>
    <property type="evidence" value="ECO:0007669"/>
    <property type="project" value="UniProtKB-KW"/>
</dbReference>
<comment type="subcellular location">
    <subcellularLocation>
        <location evidence="2">Cytoplasm</location>
    </subcellularLocation>
    <subcellularLocation>
        <location evidence="1">Nucleus</location>
    </subcellularLocation>
</comment>
<dbReference type="InterPro" id="IPR033956">
    <property type="entry name" value="Translin"/>
</dbReference>
<evidence type="ECO:0000256" key="4">
    <source>
        <dbReference type="ARBA" id="ARBA00011685"/>
    </source>
</evidence>
<evidence type="ECO:0000256" key="5">
    <source>
        <dbReference type="ARBA" id="ARBA00022196"/>
    </source>
</evidence>
<evidence type="ECO:0000256" key="1">
    <source>
        <dbReference type="ARBA" id="ARBA00004123"/>
    </source>
</evidence>
<keyword evidence="12" id="KW-0539">Nucleus</keyword>
<keyword evidence="6" id="KW-0963">Cytoplasm</keyword>
<sequence>MESTTDIFKDFQEYLNADHDLREEIRSVVRSLEQTAREIQTALQAIHQPSYLSNLTSLCEQASTHFDTVRQHYSALASKIPEGQYYRYNDHWKFGTQRLVYLSALLVYLKEERLASREETATTLGVKTNREEGFHLDLDDYLMGLLSLTSELSRLAMNSVTAGDYSKPLRISRFIGELDSGFRLLNLKNDSLRKRFDGLKYDVKRCEEVVYDLTIRGLVSREEKTE</sequence>
<proteinExistence type="inferred from homology"/>
<evidence type="ECO:0000256" key="10">
    <source>
        <dbReference type="ARBA" id="ARBA00022884"/>
    </source>
</evidence>
<keyword evidence="10" id="KW-0694">RNA-binding</keyword>
<comment type="similarity">
    <text evidence="3">Belongs to the translin family.</text>
</comment>
<evidence type="ECO:0000256" key="16">
    <source>
        <dbReference type="PIRSR" id="PIRSR602848-1"/>
    </source>
</evidence>
<dbReference type="PANTHER" id="PTHR10741">
    <property type="entry name" value="TRANSLIN AND TRANSLIN ASSOCIATED PROTEIN X"/>
    <property type="match status" value="1"/>
</dbReference>
<comment type="function">
    <text evidence="14">Exhibits both single-stranded and double-stranded endoribonuclease activity. May act as an activator of RNA-induced silencing complex (RISC) by facilitating endonucleolytic cleavage of the siRNA passenger strand.</text>
</comment>
<dbReference type="GO" id="GO:0005634">
    <property type="term" value="C:nucleus"/>
    <property type="evidence" value="ECO:0007669"/>
    <property type="project" value="UniProtKB-SubCell"/>
</dbReference>
<dbReference type="InterPro" id="IPR002848">
    <property type="entry name" value="Translin_fam"/>
</dbReference>
<dbReference type="FunFam" id="1.20.58.190:FF:000001">
    <property type="entry name" value="Translin"/>
    <property type="match status" value="1"/>
</dbReference>
<protein>
    <recommendedName>
        <fullName evidence="5">Translin</fullName>
    </recommendedName>
    <alternativeName>
        <fullName evidence="15">Component 3 of promoter of RISC</fullName>
    </alternativeName>
</protein>
<dbReference type="GO" id="GO:0004519">
    <property type="term" value="F:endonuclease activity"/>
    <property type="evidence" value="ECO:0007669"/>
    <property type="project" value="UniProtKB-KW"/>
</dbReference>
<dbReference type="InterPro" id="IPR016069">
    <property type="entry name" value="Translin_C"/>
</dbReference>
<dbReference type="GO" id="GO:0003697">
    <property type="term" value="F:single-stranded DNA binding"/>
    <property type="evidence" value="ECO:0007669"/>
    <property type="project" value="InterPro"/>
</dbReference>
<keyword evidence="16" id="KW-0460">Magnesium</keyword>
<reference evidence="17 18" key="1">
    <citation type="journal article" date="2021" name="Elife">
        <title>Chloroplast acquisition without the gene transfer in kleptoplastic sea slugs, Plakobranchus ocellatus.</title>
        <authorList>
            <person name="Maeda T."/>
            <person name="Takahashi S."/>
            <person name="Yoshida T."/>
            <person name="Shimamura S."/>
            <person name="Takaki Y."/>
            <person name="Nagai Y."/>
            <person name="Toyoda A."/>
            <person name="Suzuki Y."/>
            <person name="Arimoto A."/>
            <person name="Ishii H."/>
            <person name="Satoh N."/>
            <person name="Nishiyama T."/>
            <person name="Hasebe M."/>
            <person name="Maruyama T."/>
            <person name="Minagawa J."/>
            <person name="Obokata J."/>
            <person name="Shigenobu S."/>
        </authorList>
    </citation>
    <scope>NUCLEOTIDE SEQUENCE [LARGE SCALE GENOMIC DNA]</scope>
</reference>
<evidence type="ECO:0000256" key="14">
    <source>
        <dbReference type="ARBA" id="ARBA00025410"/>
    </source>
</evidence>
<dbReference type="AlphaFoldDB" id="A0AAV3ZD88"/>
<name>A0AAV3ZD88_9GAST</name>
<evidence type="ECO:0000256" key="2">
    <source>
        <dbReference type="ARBA" id="ARBA00004496"/>
    </source>
</evidence>
<dbReference type="GO" id="GO:0003723">
    <property type="term" value="F:RNA binding"/>
    <property type="evidence" value="ECO:0007669"/>
    <property type="project" value="UniProtKB-KW"/>
</dbReference>
<dbReference type="Gene3D" id="1.20.58.190">
    <property type="entry name" value="Translin, domain 1"/>
    <property type="match status" value="1"/>
</dbReference>
<evidence type="ECO:0000256" key="13">
    <source>
        <dbReference type="ARBA" id="ARBA00025374"/>
    </source>
</evidence>
<keyword evidence="7" id="KW-0540">Nuclease</keyword>
<accession>A0AAV3ZD88</accession>
<dbReference type="Pfam" id="PF01997">
    <property type="entry name" value="Translin"/>
    <property type="match status" value="1"/>
</dbReference>
<keyword evidence="8" id="KW-0255">Endonuclease</keyword>
<evidence type="ECO:0000256" key="3">
    <source>
        <dbReference type="ARBA" id="ARBA00005902"/>
    </source>
</evidence>
<evidence type="ECO:0000256" key="8">
    <source>
        <dbReference type="ARBA" id="ARBA00022759"/>
    </source>
</evidence>
<dbReference type="Gene3D" id="1.20.58.200">
    <property type="entry name" value="Translin, domain 2"/>
    <property type="match status" value="1"/>
</dbReference>
<evidence type="ECO:0000313" key="17">
    <source>
        <dbReference type="EMBL" id="GFN93343.1"/>
    </source>
</evidence>
<comment type="caution">
    <text evidence="17">The sequence shown here is derived from an EMBL/GenBank/DDBJ whole genome shotgun (WGS) entry which is preliminary data.</text>
</comment>
<dbReference type="InterPro" id="IPR036081">
    <property type="entry name" value="Translin_sf"/>
</dbReference>
<evidence type="ECO:0000256" key="7">
    <source>
        <dbReference type="ARBA" id="ARBA00022722"/>
    </source>
</evidence>
<evidence type="ECO:0000256" key="11">
    <source>
        <dbReference type="ARBA" id="ARBA00023125"/>
    </source>
</evidence>
<dbReference type="GO" id="GO:0005737">
    <property type="term" value="C:cytoplasm"/>
    <property type="evidence" value="ECO:0007669"/>
    <property type="project" value="UniProtKB-SubCell"/>
</dbReference>
<evidence type="ECO:0000313" key="18">
    <source>
        <dbReference type="Proteomes" id="UP000735302"/>
    </source>
</evidence>
<evidence type="ECO:0000256" key="12">
    <source>
        <dbReference type="ARBA" id="ARBA00023242"/>
    </source>
</evidence>
<keyword evidence="9" id="KW-0378">Hydrolase</keyword>
<dbReference type="EMBL" id="BLXT01002329">
    <property type="protein sequence ID" value="GFN93343.1"/>
    <property type="molecule type" value="Genomic_DNA"/>
</dbReference>
<keyword evidence="16" id="KW-0479">Metal-binding</keyword>
<keyword evidence="18" id="KW-1185">Reference proteome</keyword>
<dbReference type="CDD" id="cd14819">
    <property type="entry name" value="Translin"/>
    <property type="match status" value="1"/>
</dbReference>